<dbReference type="SMART" id="SM00257">
    <property type="entry name" value="LysM"/>
    <property type="match status" value="1"/>
</dbReference>
<evidence type="ECO:0000313" key="2">
    <source>
        <dbReference type="EMBL" id="VAW21209.1"/>
    </source>
</evidence>
<sequence length="175" mass="18902">PDFILPADQLAPAVLPTKAPEFVVAKAQPAAPVAPKPDFILPADQLAPAVLPTKAPEFVVAKAQPAAPVAPKPDFILPSDQLAPAVLPTKAPEFTNNIPTLRAVAVGNPEDQRFASGKVIIRRGDNLWTIARRVYGFGIRYIAIFEANKNKIRDPDLIYPGQVFDLPEDKQANNK</sequence>
<dbReference type="PANTHER" id="PTHR34700">
    <property type="entry name" value="POTASSIUM BINDING PROTEIN KBP"/>
    <property type="match status" value="1"/>
</dbReference>
<dbReference type="CDD" id="cd00118">
    <property type="entry name" value="LysM"/>
    <property type="match status" value="1"/>
</dbReference>
<gene>
    <name evidence="2" type="ORF">MNBD_ALPHA12-1692</name>
</gene>
<dbReference type="PANTHER" id="PTHR34700:SF4">
    <property type="entry name" value="PHAGE-LIKE ELEMENT PBSX PROTEIN XKDP"/>
    <property type="match status" value="1"/>
</dbReference>
<dbReference type="SUPFAM" id="SSF54106">
    <property type="entry name" value="LysM domain"/>
    <property type="match status" value="1"/>
</dbReference>
<proteinExistence type="predicted"/>
<feature type="domain" description="LysM" evidence="1">
    <location>
        <begin position="117"/>
        <end position="166"/>
    </location>
</feature>
<dbReference type="EMBL" id="UOEO01000160">
    <property type="protein sequence ID" value="VAW21209.1"/>
    <property type="molecule type" value="Genomic_DNA"/>
</dbReference>
<evidence type="ECO:0000259" key="1">
    <source>
        <dbReference type="PROSITE" id="PS51782"/>
    </source>
</evidence>
<protein>
    <submittedName>
        <fullName evidence="2">LysM domain protein</fullName>
    </submittedName>
</protein>
<dbReference type="InterPro" id="IPR052196">
    <property type="entry name" value="Bact_Kbp"/>
</dbReference>
<accession>A0A3B0U9J7</accession>
<dbReference type="InterPro" id="IPR018392">
    <property type="entry name" value="LysM"/>
</dbReference>
<dbReference type="Gene3D" id="3.10.350.10">
    <property type="entry name" value="LysM domain"/>
    <property type="match status" value="1"/>
</dbReference>
<feature type="non-terminal residue" evidence="2">
    <location>
        <position position="1"/>
    </location>
</feature>
<dbReference type="AlphaFoldDB" id="A0A3B0U9J7"/>
<dbReference type="PROSITE" id="PS51782">
    <property type="entry name" value="LYSM"/>
    <property type="match status" value="1"/>
</dbReference>
<dbReference type="Pfam" id="PF01476">
    <property type="entry name" value="LysM"/>
    <property type="match status" value="1"/>
</dbReference>
<reference evidence="2" key="1">
    <citation type="submission" date="2018-06" db="EMBL/GenBank/DDBJ databases">
        <authorList>
            <person name="Zhirakovskaya E."/>
        </authorList>
    </citation>
    <scope>NUCLEOTIDE SEQUENCE</scope>
</reference>
<organism evidence="2">
    <name type="scientific">hydrothermal vent metagenome</name>
    <dbReference type="NCBI Taxonomy" id="652676"/>
    <lineage>
        <taxon>unclassified sequences</taxon>
        <taxon>metagenomes</taxon>
        <taxon>ecological metagenomes</taxon>
    </lineage>
</organism>
<dbReference type="InterPro" id="IPR036779">
    <property type="entry name" value="LysM_dom_sf"/>
</dbReference>
<name>A0A3B0U9J7_9ZZZZ</name>